<feature type="compositionally biased region" description="Low complexity" evidence="12">
    <location>
        <begin position="788"/>
        <end position="801"/>
    </location>
</feature>
<dbReference type="Pfam" id="PF22608">
    <property type="entry name" value="DNAX_ATPase_lid"/>
    <property type="match status" value="1"/>
</dbReference>
<evidence type="ECO:0000256" key="10">
    <source>
        <dbReference type="ARBA" id="ARBA00022932"/>
    </source>
</evidence>
<name>A0ABX8D4H3_9CELL</name>
<dbReference type="SMART" id="SM00382">
    <property type="entry name" value="AAA"/>
    <property type="match status" value="1"/>
</dbReference>
<dbReference type="SUPFAM" id="SSF52540">
    <property type="entry name" value="P-loop containing nucleoside triphosphate hydrolases"/>
    <property type="match status" value="1"/>
</dbReference>
<evidence type="ECO:0000256" key="9">
    <source>
        <dbReference type="ARBA" id="ARBA00022840"/>
    </source>
</evidence>
<evidence type="ECO:0000313" key="15">
    <source>
        <dbReference type="Proteomes" id="UP000677804"/>
    </source>
</evidence>
<feature type="compositionally biased region" description="Pro residues" evidence="12">
    <location>
        <begin position="875"/>
        <end position="889"/>
    </location>
</feature>
<keyword evidence="8" id="KW-0862">Zinc</keyword>
<reference evidence="14 15" key="1">
    <citation type="submission" date="2021-05" db="EMBL/GenBank/DDBJ databases">
        <title>Novel species in genus Cellulomonas.</title>
        <authorList>
            <person name="Zhang G."/>
        </authorList>
    </citation>
    <scope>NUCLEOTIDE SEQUENCE [LARGE SCALE GENOMIC DNA]</scope>
    <source>
        <strain evidence="15">zg-ZUI222</strain>
    </source>
</reference>
<keyword evidence="4 14" id="KW-0548">Nucleotidyltransferase</keyword>
<dbReference type="EC" id="2.7.7.7" evidence="2"/>
<dbReference type="PANTHER" id="PTHR11669">
    <property type="entry name" value="REPLICATION FACTOR C / DNA POLYMERASE III GAMMA-TAU SUBUNIT"/>
    <property type="match status" value="1"/>
</dbReference>
<evidence type="ECO:0000256" key="2">
    <source>
        <dbReference type="ARBA" id="ARBA00012417"/>
    </source>
</evidence>
<dbReference type="Pfam" id="PF12169">
    <property type="entry name" value="DNA_pol3_gamma3"/>
    <property type="match status" value="1"/>
</dbReference>
<dbReference type="RefSeq" id="WP_207339511.1">
    <property type="nucleotide sequence ID" value="NZ_CP074405.1"/>
</dbReference>
<dbReference type="InterPro" id="IPR003593">
    <property type="entry name" value="AAA+_ATPase"/>
</dbReference>
<feature type="compositionally biased region" description="Low complexity" evidence="12">
    <location>
        <begin position="529"/>
        <end position="538"/>
    </location>
</feature>
<accession>A0ABX8D4H3</accession>
<keyword evidence="15" id="KW-1185">Reference proteome</keyword>
<evidence type="ECO:0000259" key="13">
    <source>
        <dbReference type="SMART" id="SM00382"/>
    </source>
</evidence>
<feature type="compositionally biased region" description="Low complexity" evidence="12">
    <location>
        <begin position="414"/>
        <end position="439"/>
    </location>
</feature>
<dbReference type="InterPro" id="IPR022754">
    <property type="entry name" value="DNA_pol_III_gamma-3"/>
</dbReference>
<evidence type="ECO:0000256" key="6">
    <source>
        <dbReference type="ARBA" id="ARBA00022723"/>
    </source>
</evidence>
<organism evidence="14 15">
    <name type="scientific">Cellulomonas wangleii</name>
    <dbReference type="NCBI Taxonomy" id="2816956"/>
    <lineage>
        <taxon>Bacteria</taxon>
        <taxon>Bacillati</taxon>
        <taxon>Actinomycetota</taxon>
        <taxon>Actinomycetes</taxon>
        <taxon>Micrococcales</taxon>
        <taxon>Cellulomonadaceae</taxon>
        <taxon>Cellulomonas</taxon>
    </lineage>
</organism>
<feature type="compositionally biased region" description="Low complexity" evidence="12">
    <location>
        <begin position="552"/>
        <end position="598"/>
    </location>
</feature>
<dbReference type="EMBL" id="CP074405">
    <property type="protein sequence ID" value="QVI61938.1"/>
    <property type="molecule type" value="Genomic_DNA"/>
</dbReference>
<evidence type="ECO:0000256" key="11">
    <source>
        <dbReference type="ARBA" id="ARBA00049244"/>
    </source>
</evidence>
<sequence>MTTALYRRYRPESFAEVIGQDHVTAPLRQALRSGQANHAYLFSGPRGCGKTTSARILARCLNCAEGPTDTPCGVCPSCVELARGGSGSLDVVEIDAASHGGVDDARELRERATFAPARDRYKVFILDEAHMVSPQGFNALLKIVEEPPPHVKFIFATTEPDKVIGTIRSRTHHYPFRLVPPDVLVPYLEQLCAAEGVPVGAGVLSLVVRAGGGSVRDTLSVLDQLIAGSGDAGLEYEGAVALLGYTHTSLLDDLVDAVSARDGASAFRVVERVIATGHEPRRFVEDLLERLRDLIVITASGDAAGAVLRDVPADQLDRMRRQATHLGMSELSRSADLANAALTEMVGATSPRLHLELLMARLLLPSVDDSRTGLAARIDRLERGLPAVAPAGASVPGAAVPAVPAAAVPAAVPTAAGPAPATAGAAVPVPDAPAPGRAASEPAAPVRDAAASNRPVTDHAPTADAAGDERPRTVAAPDPDERGRGAAEPADRPTRAAAGTSQGADRSGGSAPAPAREPGSVEDGGRGAPAGAPVAPAAAPVPAPAPAPAPADPALAPATPVPGAAAAPVPGAAAAPVPGAAAAPVPGAAAAPVPGAAAAPVPGAAAAAADTEMLRRRWPDVLTTLRRLRLPSWALVNQHAQILELDATTLRLGFAQPGLVTTFRNSNHGDVVARALSETLGVTARVEAVLDEPGGSARSAPSSVPDTGPRAMSAERAAASWDEPAPAGPTAPAAADAAPAASPSAAATSPVADTTTTDGTRPRPAATSPGARPAPDDAPARSVPGVPDAAAAGQTRDGAARPVPPWESAPEGTPTATAGAAPTGAAGPRGAGGDERVVAHADDDIPPGDEPDDPWRDGPAPARASGGGAERGAPPARPSAPQAAPPGARPAPAASGGTARERGVAAARAAAAQSRGRMQEPDEPSPDDPTIGQSGLVGVPLVAQMLGGRVIDEQIDI</sequence>
<proteinExistence type="inferred from homology"/>
<dbReference type="PANTHER" id="PTHR11669:SF0">
    <property type="entry name" value="PROTEIN STICHEL-LIKE 2"/>
    <property type="match status" value="1"/>
</dbReference>
<keyword evidence="7" id="KW-0547">Nucleotide-binding</keyword>
<evidence type="ECO:0000256" key="1">
    <source>
        <dbReference type="ARBA" id="ARBA00006360"/>
    </source>
</evidence>
<evidence type="ECO:0000256" key="7">
    <source>
        <dbReference type="ARBA" id="ARBA00022741"/>
    </source>
</evidence>
<dbReference type="SUPFAM" id="SSF48019">
    <property type="entry name" value="post-AAA+ oligomerization domain-like"/>
    <property type="match status" value="1"/>
</dbReference>
<dbReference type="Gene3D" id="3.40.50.300">
    <property type="entry name" value="P-loop containing nucleotide triphosphate hydrolases"/>
    <property type="match status" value="1"/>
</dbReference>
<dbReference type="GO" id="GO:0003887">
    <property type="term" value="F:DNA-directed DNA polymerase activity"/>
    <property type="evidence" value="ECO:0007669"/>
    <property type="project" value="UniProtKB-EC"/>
</dbReference>
<feature type="compositionally biased region" description="Basic and acidic residues" evidence="12">
    <location>
        <begin position="479"/>
        <end position="494"/>
    </location>
</feature>
<dbReference type="InterPro" id="IPR045085">
    <property type="entry name" value="HLD_clamp_pol_III_gamma_tau"/>
</dbReference>
<dbReference type="NCBIfam" id="TIGR02397">
    <property type="entry name" value="dnaX_nterm"/>
    <property type="match status" value="1"/>
</dbReference>
<dbReference type="Proteomes" id="UP000677804">
    <property type="component" value="Chromosome"/>
</dbReference>
<feature type="compositionally biased region" description="Low complexity" evidence="12">
    <location>
        <begin position="890"/>
        <end position="916"/>
    </location>
</feature>
<dbReference type="Gene3D" id="1.10.8.60">
    <property type="match status" value="1"/>
</dbReference>
<comment type="similarity">
    <text evidence="1">Belongs to the DnaX/STICHEL family.</text>
</comment>
<comment type="catalytic activity">
    <reaction evidence="11">
        <text>DNA(n) + a 2'-deoxyribonucleoside 5'-triphosphate = DNA(n+1) + diphosphate</text>
        <dbReference type="Rhea" id="RHEA:22508"/>
        <dbReference type="Rhea" id="RHEA-COMP:17339"/>
        <dbReference type="Rhea" id="RHEA-COMP:17340"/>
        <dbReference type="ChEBI" id="CHEBI:33019"/>
        <dbReference type="ChEBI" id="CHEBI:61560"/>
        <dbReference type="ChEBI" id="CHEBI:173112"/>
        <dbReference type="EC" id="2.7.7.7"/>
    </reaction>
</comment>
<dbReference type="CDD" id="cd18137">
    <property type="entry name" value="HLD_clamp_pol_III_gamma_tau"/>
    <property type="match status" value="1"/>
</dbReference>
<evidence type="ECO:0000256" key="8">
    <source>
        <dbReference type="ARBA" id="ARBA00022833"/>
    </source>
</evidence>
<feature type="compositionally biased region" description="Low complexity" evidence="12">
    <location>
        <begin position="724"/>
        <end position="773"/>
    </location>
</feature>
<keyword evidence="3 14" id="KW-0808">Transferase</keyword>
<dbReference type="CDD" id="cd00009">
    <property type="entry name" value="AAA"/>
    <property type="match status" value="1"/>
</dbReference>
<feature type="compositionally biased region" description="Basic and acidic residues" evidence="12">
    <location>
        <begin position="832"/>
        <end position="843"/>
    </location>
</feature>
<dbReference type="InterPro" id="IPR008921">
    <property type="entry name" value="DNA_pol3_clamp-load_cplx_C"/>
</dbReference>
<evidence type="ECO:0000256" key="4">
    <source>
        <dbReference type="ARBA" id="ARBA00022695"/>
    </source>
</evidence>
<feature type="region of interest" description="Disordered" evidence="12">
    <location>
        <begin position="414"/>
        <end position="598"/>
    </location>
</feature>
<evidence type="ECO:0000313" key="14">
    <source>
        <dbReference type="EMBL" id="QVI61938.1"/>
    </source>
</evidence>
<evidence type="ECO:0000256" key="5">
    <source>
        <dbReference type="ARBA" id="ARBA00022705"/>
    </source>
</evidence>
<feature type="compositionally biased region" description="Low complexity" evidence="12">
    <location>
        <begin position="809"/>
        <end position="828"/>
    </location>
</feature>
<keyword evidence="10" id="KW-0239">DNA-directed DNA polymerase</keyword>
<feature type="compositionally biased region" description="Pro residues" evidence="12">
    <location>
        <begin position="539"/>
        <end position="551"/>
    </location>
</feature>
<feature type="domain" description="AAA+ ATPase" evidence="13">
    <location>
        <begin position="36"/>
        <end position="184"/>
    </location>
</feature>
<dbReference type="InterPro" id="IPR012763">
    <property type="entry name" value="DNA_pol_III_sug/sutau_N"/>
</dbReference>
<gene>
    <name evidence="14" type="ORF">KG103_16140</name>
</gene>
<keyword evidence="9" id="KW-0067">ATP-binding</keyword>
<dbReference type="NCBIfam" id="NF005846">
    <property type="entry name" value="PRK07764.1-6"/>
    <property type="match status" value="1"/>
</dbReference>
<keyword evidence="5" id="KW-0235">DNA replication</keyword>
<dbReference type="Pfam" id="PF13177">
    <property type="entry name" value="DNA_pol3_delta2"/>
    <property type="match status" value="1"/>
</dbReference>
<dbReference type="InterPro" id="IPR050238">
    <property type="entry name" value="DNA_Rep/Repair_Clamp_Loader"/>
</dbReference>
<keyword evidence="6" id="KW-0479">Metal-binding</keyword>
<feature type="region of interest" description="Disordered" evidence="12">
    <location>
        <begin position="691"/>
        <end position="936"/>
    </location>
</feature>
<dbReference type="Gene3D" id="1.20.272.10">
    <property type="match status" value="1"/>
</dbReference>
<evidence type="ECO:0000256" key="12">
    <source>
        <dbReference type="SAM" id="MobiDB-lite"/>
    </source>
</evidence>
<dbReference type="InterPro" id="IPR027417">
    <property type="entry name" value="P-loop_NTPase"/>
</dbReference>
<evidence type="ECO:0000256" key="3">
    <source>
        <dbReference type="ARBA" id="ARBA00022679"/>
    </source>
</evidence>
<protein>
    <recommendedName>
        <fullName evidence="2">DNA-directed DNA polymerase</fullName>
        <ecNumber evidence="2">2.7.7.7</ecNumber>
    </recommendedName>
</protein>